<proteinExistence type="predicted"/>
<reference evidence="2 3" key="1">
    <citation type="journal article" date="2023" name="Mol. Biol. Evol.">
        <title>Genomics of Secondarily Temperate Adaptation in the Only Non-Antarctic Icefish.</title>
        <authorList>
            <person name="Rivera-Colon A.G."/>
            <person name="Rayamajhi N."/>
            <person name="Minhas B.F."/>
            <person name="Madrigal G."/>
            <person name="Bilyk K.T."/>
            <person name="Yoon V."/>
            <person name="Hune M."/>
            <person name="Gregory S."/>
            <person name="Cheng C.H.C."/>
            <person name="Catchen J.M."/>
        </authorList>
    </citation>
    <scope>NUCLEOTIDE SEQUENCE [LARGE SCALE GENOMIC DNA]</scope>
    <source>
        <strain evidence="2">JC2023a</strain>
    </source>
</reference>
<evidence type="ECO:0000313" key="2">
    <source>
        <dbReference type="EMBL" id="KAK5879297.1"/>
    </source>
</evidence>
<dbReference type="EMBL" id="JAULUE010002065">
    <property type="protein sequence ID" value="KAK5879297.1"/>
    <property type="molecule type" value="Genomic_DNA"/>
</dbReference>
<keyword evidence="3" id="KW-1185">Reference proteome</keyword>
<sequence>MDGVCPFRGGAPLFVLHSNIHTVSVSMSVFSLSLEYLRSQGSLLKQCTAYTPTVVIHDPVPVSKGTQVRDKQGHQQQPRPPHCAEGECWKAA</sequence>
<organism evidence="2 3">
    <name type="scientific">Champsocephalus esox</name>
    <name type="common">pike icefish</name>
    <dbReference type="NCBI Taxonomy" id="159716"/>
    <lineage>
        <taxon>Eukaryota</taxon>
        <taxon>Metazoa</taxon>
        <taxon>Chordata</taxon>
        <taxon>Craniata</taxon>
        <taxon>Vertebrata</taxon>
        <taxon>Euteleostomi</taxon>
        <taxon>Actinopterygii</taxon>
        <taxon>Neopterygii</taxon>
        <taxon>Teleostei</taxon>
        <taxon>Neoteleostei</taxon>
        <taxon>Acanthomorphata</taxon>
        <taxon>Eupercaria</taxon>
        <taxon>Perciformes</taxon>
        <taxon>Notothenioidei</taxon>
        <taxon>Channichthyidae</taxon>
        <taxon>Champsocephalus</taxon>
    </lineage>
</organism>
<feature type="compositionally biased region" description="Basic and acidic residues" evidence="1">
    <location>
        <begin position="82"/>
        <end position="92"/>
    </location>
</feature>
<gene>
    <name evidence="2" type="ORF">CesoFtcFv8_024614</name>
</gene>
<comment type="caution">
    <text evidence="2">The sequence shown here is derived from an EMBL/GenBank/DDBJ whole genome shotgun (WGS) entry which is preliminary data.</text>
</comment>
<evidence type="ECO:0000256" key="1">
    <source>
        <dbReference type="SAM" id="MobiDB-lite"/>
    </source>
</evidence>
<dbReference type="Proteomes" id="UP001335648">
    <property type="component" value="Unassembled WGS sequence"/>
</dbReference>
<feature type="region of interest" description="Disordered" evidence="1">
    <location>
        <begin position="63"/>
        <end position="92"/>
    </location>
</feature>
<evidence type="ECO:0000313" key="3">
    <source>
        <dbReference type="Proteomes" id="UP001335648"/>
    </source>
</evidence>
<name>A0AAN8B719_9TELE</name>
<dbReference type="AlphaFoldDB" id="A0AAN8B719"/>
<accession>A0AAN8B719</accession>
<protein>
    <submittedName>
        <fullName evidence="2">Uncharacterized protein</fullName>
    </submittedName>
</protein>